<reference evidence="2" key="3">
    <citation type="journal article" date="2018" name="Mol. Plant Microbe Interact.">
        <title>Genome sequence resources for the wheat stripe rust pathogen (Puccinia striiformis f. sp. tritici) and the barley stripe rust pathogen (Puccinia striiformis f. sp. hordei).</title>
        <authorList>
            <person name="Xia C."/>
            <person name="Wang M."/>
            <person name="Yin C."/>
            <person name="Cornejo O.E."/>
            <person name="Hulbert S.H."/>
            <person name="Chen X."/>
        </authorList>
    </citation>
    <scope>NUCLEOTIDE SEQUENCE [LARGE SCALE GENOMIC DNA]</scope>
    <source>
        <strain evidence="2">93TX-2</strain>
    </source>
</reference>
<dbReference type="AlphaFoldDB" id="A0A2S4V1V1"/>
<sequence>MPPVLPPPRAALLDAAALLHQSPNAATTSLRPPLTRDRDRMGQTTLEVKKTSLLSRSEPPTTVTTVSEMNEQQLNQVNFEVHGKEKSCSSPRVPDSRAAVLRCFPLPRCTNGRCRLVAPTAATASTHQVPLPPPLVIDLPLFPTTTGGLKDLPLYYTTQEF</sequence>
<dbReference type="VEuPathDB" id="FungiDB:PSHT_11638"/>
<evidence type="ECO:0000313" key="2">
    <source>
        <dbReference type="Proteomes" id="UP000238274"/>
    </source>
</evidence>
<reference evidence="1 2" key="1">
    <citation type="submission" date="2017-12" db="EMBL/GenBank/DDBJ databases">
        <title>Gene loss provides genomic basis for host adaptation in cereal stripe rust fungi.</title>
        <authorList>
            <person name="Xia C."/>
        </authorList>
    </citation>
    <scope>NUCLEOTIDE SEQUENCE [LARGE SCALE GENOMIC DNA]</scope>
    <source>
        <strain evidence="1 2">93TX-2</strain>
    </source>
</reference>
<accession>A0A2S4V1V1</accession>
<proteinExistence type="predicted"/>
<evidence type="ECO:0000313" key="1">
    <source>
        <dbReference type="EMBL" id="POW03493.1"/>
    </source>
</evidence>
<name>A0A2S4V1V1_9BASI</name>
<dbReference type="EMBL" id="PKSM01000197">
    <property type="protein sequence ID" value="POW03493.1"/>
    <property type="molecule type" value="Genomic_DNA"/>
</dbReference>
<reference evidence="2" key="2">
    <citation type="journal article" date="2018" name="BMC Genomics">
        <title>Genomic insights into host adaptation between the wheat stripe rust pathogen (Puccinia striiformis f. sp. tritici) and the barley stripe rust pathogen (Puccinia striiformis f. sp. hordei).</title>
        <authorList>
            <person name="Xia C."/>
            <person name="Wang M."/>
            <person name="Yin C."/>
            <person name="Cornejo O.E."/>
            <person name="Hulbert S.H."/>
            <person name="Chen X."/>
        </authorList>
    </citation>
    <scope>NUCLEOTIDE SEQUENCE [LARGE SCALE GENOMIC DNA]</scope>
    <source>
        <strain evidence="2">93TX-2</strain>
    </source>
</reference>
<comment type="caution">
    <text evidence="1">The sequence shown here is derived from an EMBL/GenBank/DDBJ whole genome shotgun (WGS) entry which is preliminary data.</text>
</comment>
<keyword evidence="2" id="KW-1185">Reference proteome</keyword>
<protein>
    <submittedName>
        <fullName evidence="1">Uncharacterized protein</fullName>
    </submittedName>
</protein>
<dbReference type="Proteomes" id="UP000238274">
    <property type="component" value="Unassembled WGS sequence"/>
</dbReference>
<organism evidence="1 2">
    <name type="scientific">Puccinia striiformis</name>
    <dbReference type="NCBI Taxonomy" id="27350"/>
    <lineage>
        <taxon>Eukaryota</taxon>
        <taxon>Fungi</taxon>
        <taxon>Dikarya</taxon>
        <taxon>Basidiomycota</taxon>
        <taxon>Pucciniomycotina</taxon>
        <taxon>Pucciniomycetes</taxon>
        <taxon>Pucciniales</taxon>
        <taxon>Pucciniaceae</taxon>
        <taxon>Puccinia</taxon>
    </lineage>
</organism>
<gene>
    <name evidence="1" type="ORF">PSHT_11638</name>
</gene>